<dbReference type="Pfam" id="PF12616">
    <property type="entry name" value="DUF3775"/>
    <property type="match status" value="1"/>
</dbReference>
<dbReference type="STRING" id="1192868.GCA_000304395_01711"/>
<dbReference type="Proteomes" id="UP000245396">
    <property type="component" value="Unassembled WGS sequence"/>
</dbReference>
<gene>
    <name evidence="2" type="ORF">C7441_11261</name>
</gene>
<feature type="region of interest" description="Disordered" evidence="1">
    <location>
        <begin position="42"/>
        <end position="69"/>
    </location>
</feature>
<keyword evidence="3" id="KW-1185">Reference proteome</keyword>
<reference evidence="2 3" key="1">
    <citation type="submission" date="2018-05" db="EMBL/GenBank/DDBJ databases">
        <title>Genomic Encyclopedia of Type Strains, Phase IV (KMG-IV): sequencing the most valuable type-strain genomes for metagenomic binning, comparative biology and taxonomic classification.</title>
        <authorList>
            <person name="Goeker M."/>
        </authorList>
    </citation>
    <scope>NUCLEOTIDE SEQUENCE [LARGE SCALE GENOMIC DNA]</scope>
    <source>
        <strain evidence="2 3">DSM 6986</strain>
    </source>
</reference>
<proteinExistence type="predicted"/>
<name>A0A316C1D8_PSESE</name>
<dbReference type="InterPro" id="IPR022254">
    <property type="entry name" value="DUF3775"/>
</dbReference>
<evidence type="ECO:0000313" key="2">
    <source>
        <dbReference type="EMBL" id="PWJ80521.1"/>
    </source>
</evidence>
<sequence>MTAVERKLEREWDLTIGPDTVRLFIEKAKAISAAVNDDYFDGGEHEIEMDGDTRDSHSHDGLAEEEAEDFTEEELRELINDLNVDEAAELVALAWVGRGDYEASEWQDAVTEARRRSNGRTAKYLLGMPMLGDYLEEGLEAIGA</sequence>
<protein>
    <submittedName>
        <fullName evidence="2">Uncharacterized protein DUF3775</fullName>
    </submittedName>
</protein>
<organism evidence="2 3">
    <name type="scientific">Pseudaminobacter salicylatoxidans</name>
    <dbReference type="NCBI Taxonomy" id="93369"/>
    <lineage>
        <taxon>Bacteria</taxon>
        <taxon>Pseudomonadati</taxon>
        <taxon>Pseudomonadota</taxon>
        <taxon>Alphaproteobacteria</taxon>
        <taxon>Hyphomicrobiales</taxon>
        <taxon>Phyllobacteriaceae</taxon>
        <taxon>Pseudaminobacter</taxon>
    </lineage>
</organism>
<dbReference type="AlphaFoldDB" id="A0A316C1D8"/>
<evidence type="ECO:0000256" key="1">
    <source>
        <dbReference type="SAM" id="MobiDB-lite"/>
    </source>
</evidence>
<accession>A0A316C1D8</accession>
<dbReference type="EMBL" id="QGGG01000012">
    <property type="protein sequence ID" value="PWJ80521.1"/>
    <property type="molecule type" value="Genomic_DNA"/>
</dbReference>
<feature type="compositionally biased region" description="Basic and acidic residues" evidence="1">
    <location>
        <begin position="42"/>
        <end position="62"/>
    </location>
</feature>
<evidence type="ECO:0000313" key="3">
    <source>
        <dbReference type="Proteomes" id="UP000245396"/>
    </source>
</evidence>
<comment type="caution">
    <text evidence="2">The sequence shown here is derived from an EMBL/GenBank/DDBJ whole genome shotgun (WGS) entry which is preliminary data.</text>
</comment>